<sequence length="441" mass="46714">MALDVDRAEVPHTLDEPAPKTLGVLDQGAFWGNLGVSLLGFSGALAVLAPAGVPQLSFAAAVTACVVGTVIGSIMVGLAAVPGARTGAPAMMLLRGLFGTKLSYLPTVLNILQLVGWGTFELLVIAQGAEALFGGGPHWLYVLVAGVLTTVLTLRPLGALRLLRRYVSIAVAIAMVYFFVQLLRQPLPDMNTGSWQGFWPGADAALAVAVSWIPVASDYSRHSKSVTGAFGAATVGYSITQIACYLLGLLGLALVAGDADRVFDPMLAVPLGVIFFGVLVLREVDQSFANTYSTAVSIQNLRPSADRRVLCVIIGALITLLALTLDIAQFSNFLLLIGSVFVPMFGVLAVDYFLHGRRRSYDLSAQAPSRWGMLLAWFLGFAAFQVINPGELGWWSRLWTGLRDAIGFTVPAWMSAALTSFVVAALAAAIIGAFRRRGAES</sequence>
<feature type="transmembrane region" description="Helical" evidence="6">
    <location>
        <begin position="229"/>
        <end position="256"/>
    </location>
</feature>
<evidence type="ECO:0000256" key="2">
    <source>
        <dbReference type="ARBA" id="ARBA00008974"/>
    </source>
</evidence>
<keyword evidence="5 6" id="KW-0472">Membrane</keyword>
<dbReference type="InterPro" id="IPR030191">
    <property type="entry name" value="CodB"/>
</dbReference>
<reference evidence="8" key="1">
    <citation type="submission" date="2016-10" db="EMBL/GenBank/DDBJ databases">
        <authorList>
            <person name="Varghese N."/>
            <person name="Submissions S."/>
        </authorList>
    </citation>
    <scope>NUCLEOTIDE SEQUENCE [LARGE SCALE GENOMIC DNA]</scope>
    <source>
        <strain evidence="8">CGMCC 4.3530</strain>
    </source>
</reference>
<feature type="transmembrane region" description="Helical" evidence="6">
    <location>
        <begin position="412"/>
        <end position="434"/>
    </location>
</feature>
<gene>
    <name evidence="7" type="ORF">SAMN05216215_102639</name>
</gene>
<feature type="transmembrane region" description="Helical" evidence="6">
    <location>
        <begin position="198"/>
        <end position="217"/>
    </location>
</feature>
<feature type="transmembrane region" description="Helical" evidence="6">
    <location>
        <begin position="58"/>
        <end position="81"/>
    </location>
</feature>
<feature type="transmembrane region" description="Helical" evidence="6">
    <location>
        <begin position="166"/>
        <end position="183"/>
    </location>
</feature>
<accession>A0A1H3JNM8</accession>
<evidence type="ECO:0000256" key="1">
    <source>
        <dbReference type="ARBA" id="ARBA00004141"/>
    </source>
</evidence>
<dbReference type="InterPro" id="IPR001248">
    <property type="entry name" value="Pur-cyt_permease"/>
</dbReference>
<evidence type="ECO:0000256" key="3">
    <source>
        <dbReference type="ARBA" id="ARBA00022692"/>
    </source>
</evidence>
<dbReference type="Pfam" id="PF02133">
    <property type="entry name" value="Transp_cyt_pur"/>
    <property type="match status" value="1"/>
</dbReference>
<keyword evidence="3 6" id="KW-0812">Transmembrane</keyword>
<dbReference type="AlphaFoldDB" id="A0A1H3JNM8"/>
<organism evidence="7 8">
    <name type="scientific">Saccharopolyspora shandongensis</name>
    <dbReference type="NCBI Taxonomy" id="418495"/>
    <lineage>
        <taxon>Bacteria</taxon>
        <taxon>Bacillati</taxon>
        <taxon>Actinomycetota</taxon>
        <taxon>Actinomycetes</taxon>
        <taxon>Pseudonocardiales</taxon>
        <taxon>Pseudonocardiaceae</taxon>
        <taxon>Saccharopolyspora</taxon>
    </lineage>
</organism>
<dbReference type="PANTHER" id="PTHR30569:SF0">
    <property type="entry name" value="CYTOSINE PERMEASE"/>
    <property type="match status" value="1"/>
</dbReference>
<dbReference type="EMBL" id="FNOK01000026">
    <property type="protein sequence ID" value="SDY40988.1"/>
    <property type="molecule type" value="Genomic_DNA"/>
</dbReference>
<comment type="subcellular location">
    <subcellularLocation>
        <location evidence="1">Membrane</location>
        <topology evidence="1">Multi-pass membrane protein</topology>
    </subcellularLocation>
</comment>
<feature type="transmembrane region" description="Helical" evidence="6">
    <location>
        <begin position="262"/>
        <end position="281"/>
    </location>
</feature>
<protein>
    <submittedName>
        <fullName evidence="7">Putative hydroxymethylpyrimidine transporter CytX</fullName>
    </submittedName>
</protein>
<evidence type="ECO:0000256" key="4">
    <source>
        <dbReference type="ARBA" id="ARBA00022989"/>
    </source>
</evidence>
<comment type="similarity">
    <text evidence="2">Belongs to the purine-cytosine permease (2.A.39) family.</text>
</comment>
<dbReference type="OrthoDB" id="3169878at2"/>
<dbReference type="PANTHER" id="PTHR30569">
    <property type="entry name" value="CYTOSINE TRANSPORTER CODB"/>
    <property type="match status" value="1"/>
</dbReference>
<name>A0A1H3JNM8_9PSEU</name>
<feature type="transmembrane region" description="Helical" evidence="6">
    <location>
        <begin position="333"/>
        <end position="354"/>
    </location>
</feature>
<keyword evidence="4 6" id="KW-1133">Transmembrane helix</keyword>
<proteinExistence type="inferred from homology"/>
<keyword evidence="8" id="KW-1185">Reference proteome</keyword>
<evidence type="ECO:0000313" key="7">
    <source>
        <dbReference type="EMBL" id="SDY40988.1"/>
    </source>
</evidence>
<dbReference type="STRING" id="418495.SAMN05216215_102639"/>
<feature type="transmembrane region" description="Helical" evidence="6">
    <location>
        <begin position="30"/>
        <end position="52"/>
    </location>
</feature>
<evidence type="ECO:0000256" key="6">
    <source>
        <dbReference type="SAM" id="Phobius"/>
    </source>
</evidence>
<feature type="transmembrane region" description="Helical" evidence="6">
    <location>
        <begin position="309"/>
        <end position="327"/>
    </location>
</feature>
<dbReference type="Proteomes" id="UP000199529">
    <property type="component" value="Unassembled WGS sequence"/>
</dbReference>
<feature type="transmembrane region" description="Helical" evidence="6">
    <location>
        <begin position="374"/>
        <end position="392"/>
    </location>
</feature>
<dbReference type="RefSeq" id="WP_093269689.1">
    <property type="nucleotide sequence ID" value="NZ_FNOK01000026.1"/>
</dbReference>
<feature type="transmembrane region" description="Helical" evidence="6">
    <location>
        <begin position="102"/>
        <end position="126"/>
    </location>
</feature>
<dbReference type="GO" id="GO:0015209">
    <property type="term" value="F:cytosine transmembrane transporter activity"/>
    <property type="evidence" value="ECO:0007669"/>
    <property type="project" value="InterPro"/>
</dbReference>
<evidence type="ECO:0000313" key="8">
    <source>
        <dbReference type="Proteomes" id="UP000199529"/>
    </source>
</evidence>
<dbReference type="GO" id="GO:0005886">
    <property type="term" value="C:plasma membrane"/>
    <property type="evidence" value="ECO:0007669"/>
    <property type="project" value="TreeGrafter"/>
</dbReference>
<evidence type="ECO:0000256" key="5">
    <source>
        <dbReference type="ARBA" id="ARBA00023136"/>
    </source>
</evidence>
<feature type="transmembrane region" description="Helical" evidence="6">
    <location>
        <begin position="138"/>
        <end position="154"/>
    </location>
</feature>
<dbReference type="Gene3D" id="1.10.4160.10">
    <property type="entry name" value="Hydantoin permease"/>
    <property type="match status" value="1"/>
</dbReference>